<feature type="compositionally biased region" description="Low complexity" evidence="5">
    <location>
        <begin position="182"/>
        <end position="199"/>
    </location>
</feature>
<comment type="subcellular location">
    <subcellularLocation>
        <location evidence="1">Mitochondrion</location>
    </subcellularLocation>
</comment>
<feature type="region of interest" description="Disordered" evidence="5">
    <location>
        <begin position="160"/>
        <end position="206"/>
    </location>
</feature>
<feature type="region of interest" description="Disordered" evidence="5">
    <location>
        <begin position="1"/>
        <end position="84"/>
    </location>
</feature>
<dbReference type="PROSITE" id="PS51886">
    <property type="entry name" value="TLDC"/>
    <property type="match status" value="1"/>
</dbReference>
<dbReference type="Pfam" id="PF07534">
    <property type="entry name" value="TLD"/>
    <property type="match status" value="1"/>
</dbReference>
<dbReference type="InterPro" id="IPR018392">
    <property type="entry name" value="LysM"/>
</dbReference>
<dbReference type="GO" id="GO:0005634">
    <property type="term" value="C:nucleus"/>
    <property type="evidence" value="ECO:0007669"/>
    <property type="project" value="TreeGrafter"/>
</dbReference>
<evidence type="ECO:0000256" key="3">
    <source>
        <dbReference type="ARBA" id="ARBA00023128"/>
    </source>
</evidence>
<comment type="similarity">
    <text evidence="2">Belongs to the OXR1 family.</text>
</comment>
<dbReference type="PANTHER" id="PTHR23354">
    <property type="entry name" value="NUCLEOLAR PROTEIN 7/ESTROGEN RECEPTOR COACTIVATOR-RELATED"/>
    <property type="match status" value="1"/>
</dbReference>
<dbReference type="GO" id="GO:0006979">
    <property type="term" value="P:response to oxidative stress"/>
    <property type="evidence" value="ECO:0007669"/>
    <property type="project" value="TreeGrafter"/>
</dbReference>
<feature type="region of interest" description="Disordered" evidence="5">
    <location>
        <begin position="265"/>
        <end position="285"/>
    </location>
</feature>
<reference evidence="9" key="1">
    <citation type="submission" date="2025-08" db="UniProtKB">
        <authorList>
            <consortium name="RefSeq"/>
        </authorList>
    </citation>
    <scope>IDENTIFICATION</scope>
    <source>
        <strain evidence="9">Airmid</strain>
    </source>
</reference>
<organism evidence="8 9">
    <name type="scientific">Dermatophagoides pteronyssinus</name>
    <name type="common">European house dust mite</name>
    <dbReference type="NCBI Taxonomy" id="6956"/>
    <lineage>
        <taxon>Eukaryota</taxon>
        <taxon>Metazoa</taxon>
        <taxon>Ecdysozoa</taxon>
        <taxon>Arthropoda</taxon>
        <taxon>Chelicerata</taxon>
        <taxon>Arachnida</taxon>
        <taxon>Acari</taxon>
        <taxon>Acariformes</taxon>
        <taxon>Sarcoptiformes</taxon>
        <taxon>Astigmata</taxon>
        <taxon>Psoroptidia</taxon>
        <taxon>Analgoidea</taxon>
        <taxon>Pyroglyphidae</taxon>
        <taxon>Dermatophagoidinae</taxon>
        <taxon>Dermatophagoides</taxon>
    </lineage>
</organism>
<dbReference type="Gene3D" id="3.10.350.10">
    <property type="entry name" value="LysM domain"/>
    <property type="match status" value="1"/>
</dbReference>
<feature type="compositionally biased region" description="Low complexity" evidence="5">
    <location>
        <begin position="20"/>
        <end position="50"/>
    </location>
</feature>
<dbReference type="AlphaFoldDB" id="A0A6P6Y810"/>
<feature type="compositionally biased region" description="Low complexity" evidence="5">
    <location>
        <begin position="885"/>
        <end position="895"/>
    </location>
</feature>
<dbReference type="PROSITE" id="PS51782">
    <property type="entry name" value="LYSM"/>
    <property type="match status" value="1"/>
</dbReference>
<dbReference type="OrthoDB" id="26679at2759"/>
<proteinExistence type="inferred from homology"/>
<dbReference type="Pfam" id="PF01476">
    <property type="entry name" value="LysM"/>
    <property type="match status" value="1"/>
</dbReference>
<keyword evidence="3" id="KW-0496">Mitochondrion</keyword>
<feature type="compositionally biased region" description="Low complexity" evidence="5">
    <location>
        <begin position="64"/>
        <end position="78"/>
    </location>
</feature>
<dbReference type="InterPro" id="IPR006571">
    <property type="entry name" value="TLDc_dom"/>
</dbReference>
<evidence type="ECO:0000259" key="7">
    <source>
        <dbReference type="PROSITE" id="PS51886"/>
    </source>
</evidence>
<protein>
    <recommendedName>
        <fullName evidence="4">Oxidation resistance protein 1</fullName>
    </recommendedName>
</protein>
<evidence type="ECO:0000256" key="1">
    <source>
        <dbReference type="ARBA" id="ARBA00004173"/>
    </source>
</evidence>
<feature type="compositionally biased region" description="Polar residues" evidence="5">
    <location>
        <begin position="435"/>
        <end position="465"/>
    </location>
</feature>
<feature type="compositionally biased region" description="Basic and acidic residues" evidence="5">
    <location>
        <begin position="913"/>
        <end position="922"/>
    </location>
</feature>
<dbReference type="CDD" id="cd00118">
    <property type="entry name" value="LysM"/>
    <property type="match status" value="1"/>
</dbReference>
<gene>
    <name evidence="9" type="primary">LOC113795452</name>
</gene>
<dbReference type="GO" id="GO:0005739">
    <property type="term" value="C:mitochondrion"/>
    <property type="evidence" value="ECO:0007669"/>
    <property type="project" value="UniProtKB-SubCell"/>
</dbReference>
<feature type="compositionally biased region" description="Polar residues" evidence="5">
    <location>
        <begin position="172"/>
        <end position="181"/>
    </location>
</feature>
<feature type="domain" description="LysM" evidence="6">
    <location>
        <begin position="90"/>
        <end position="133"/>
    </location>
</feature>
<name>A0A6P6Y810_DERPT</name>
<dbReference type="RefSeq" id="XP_027201435.1">
    <property type="nucleotide sequence ID" value="XM_027345634.1"/>
</dbReference>
<evidence type="ECO:0000256" key="5">
    <source>
        <dbReference type="SAM" id="MobiDB-lite"/>
    </source>
</evidence>
<dbReference type="SMART" id="SM00257">
    <property type="entry name" value="LysM"/>
    <property type="match status" value="1"/>
</dbReference>
<dbReference type="Proteomes" id="UP000515146">
    <property type="component" value="Unplaced"/>
</dbReference>
<dbReference type="InterPro" id="IPR036779">
    <property type="entry name" value="LysM_dom_sf"/>
</dbReference>
<feature type="region of interest" description="Disordered" evidence="5">
    <location>
        <begin position="885"/>
        <end position="923"/>
    </location>
</feature>
<keyword evidence="8" id="KW-1185">Reference proteome</keyword>
<dbReference type="InParanoid" id="A0A6P6Y810"/>
<dbReference type="KEGG" id="dpte:113795452"/>
<dbReference type="SUPFAM" id="SSF54106">
    <property type="entry name" value="LysM domain"/>
    <property type="match status" value="1"/>
</dbReference>
<accession>A0A6P6Y810</accession>
<dbReference type="OMA" id="IREPIPN"/>
<dbReference type="SMART" id="SM00584">
    <property type="entry name" value="TLDc"/>
    <property type="match status" value="1"/>
</dbReference>
<dbReference type="PANTHER" id="PTHR23354:SF62">
    <property type="entry name" value="MUSTARD, ISOFORM V"/>
    <property type="match status" value="1"/>
</dbReference>
<evidence type="ECO:0000256" key="2">
    <source>
        <dbReference type="ARBA" id="ARBA00009540"/>
    </source>
</evidence>
<feature type="region of interest" description="Disordered" evidence="5">
    <location>
        <begin position="435"/>
        <end position="504"/>
    </location>
</feature>
<evidence type="ECO:0000259" key="6">
    <source>
        <dbReference type="PROSITE" id="PS51782"/>
    </source>
</evidence>
<evidence type="ECO:0000256" key="4">
    <source>
        <dbReference type="ARBA" id="ARBA00040604"/>
    </source>
</evidence>
<evidence type="ECO:0000313" key="9">
    <source>
        <dbReference type="RefSeq" id="XP_027201435.1"/>
    </source>
</evidence>
<dbReference type="FunCoup" id="A0A6P6Y810">
    <property type="interactions" value="1387"/>
</dbReference>
<sequence length="1148" mass="125806">MSNDNKQCDSVISPSPPPTTTIIDNNQQSPSSESSTTAAATSKTSGQQQQMNDANGNDNDDTSNANNQQHNKQQQKMQLSRSLTQPQGTIEYVVAAHDTITSVAARFHTTPSELARINRRSGHFIFPGQVLYVPKSNPVSSLSADVIDPSGGTLLVRQSSDIGVGVPPNTPNDPKSQSPSRQQQTLTSDSNQQQQQSISALPGHAERCCRPLSRQKDNNTLSMDCVFMGSSRDDSTNNNSSILIDYPLTHTSSEPVVIGTDNHHHHLHSESMSSSSKQQPQQTIDPADRECLERFLKINVRYITDGQGVVSGVLLVTPNALMFDPNVSDPLVVEHGSESYNVTVPIELVLKTALYSDIAHMRVKHAPEAVPSVPKPSVYYASDEDSSGIVEENLKNVYAKKAKTGFDTIGKVSEEDKSDSEHQPPDEFKDAVEHLQQTKTSSTGSSIEANEQSTKQSSSLMSTEVQIGDEDASSMNRVSIEIENSVDDLHDDEPSTTTTEATTNFNTSIDVNSSLDLMMTSMDDADLVACGNTGSLSSSGPESQTKLARKPLASTHMAKMTLAERHSAPLQPSNIAHDAIHSADSVEHKALQSAISAEETCSDPVVMLRHSNRLSAAGENRRGQMLKRLSNPVDAIGNLTKSGISSGINATKSGFNATKTGISKGLNATQSGISTGLNATKSGLTTTMNVTKTGFNRVLATPKNLMDFSSGLVRDAKGALAPTASKSDINLHEHFDTSSEQQQMSDASSIKPVGYCNMVNTKIDAFENFDKLIPRPARVNKDTPLYLCIRMGKYKKNNPKRSMQRFSPISSFGKNGYEREYWFSVPKDKAKNLYHFFKKWAPEIYGDVDDISGCEQRGLEPINTDDEYDLDDDDDEVSGVQMIDSASAASSTSGNARRRSYQRTPSNALEGSIGHDDGDNKSSLDVASANRQRFWRRSPLHFLKLVEDHFSTEWNVSNSSEEHSFAERYHLEMSNEPILPELIGTSELLNVDIIQNLMKHLPARAEGYAWTLIYSTAQHGFSLNTLYRDMKHFDSPVLLIIEDTNCAKFGALLSHSLKISDHFYGTGETFLFTFYPIFECFPWTGENIFFIKGNNDSISIGAGEGNFGLWLDGDLYHGSSHPCKTFGNRTLSSEEDFVVKSIECWGFV</sequence>
<evidence type="ECO:0000313" key="8">
    <source>
        <dbReference type="Proteomes" id="UP000515146"/>
    </source>
</evidence>
<feature type="domain" description="TLDc" evidence="7">
    <location>
        <begin position="987"/>
        <end position="1148"/>
    </location>
</feature>